<organism evidence="3 4">
    <name type="scientific">Penicillium solitum</name>
    <dbReference type="NCBI Taxonomy" id="60172"/>
    <lineage>
        <taxon>Eukaryota</taxon>
        <taxon>Fungi</taxon>
        <taxon>Dikarya</taxon>
        <taxon>Ascomycota</taxon>
        <taxon>Pezizomycotina</taxon>
        <taxon>Eurotiomycetes</taxon>
        <taxon>Eurotiomycetidae</taxon>
        <taxon>Eurotiales</taxon>
        <taxon>Aspergillaceae</taxon>
        <taxon>Penicillium</taxon>
    </lineage>
</organism>
<dbReference type="AlphaFoldDB" id="A0A1V6R1D3"/>
<evidence type="ECO:0000259" key="2">
    <source>
        <dbReference type="Pfam" id="PF01425"/>
    </source>
</evidence>
<dbReference type="PANTHER" id="PTHR42678:SF34">
    <property type="entry name" value="OS04G0183300 PROTEIN"/>
    <property type="match status" value="1"/>
</dbReference>
<feature type="domain" description="Amidase" evidence="2">
    <location>
        <begin position="59"/>
        <end position="343"/>
    </location>
</feature>
<evidence type="ECO:0000313" key="4">
    <source>
        <dbReference type="Proteomes" id="UP000191612"/>
    </source>
</evidence>
<keyword evidence="1" id="KW-0732">Signal</keyword>
<protein>
    <recommendedName>
        <fullName evidence="2">Amidase domain-containing protein</fullName>
    </recommendedName>
</protein>
<dbReference type="Proteomes" id="UP000191612">
    <property type="component" value="Unassembled WGS sequence"/>
</dbReference>
<dbReference type="InterPro" id="IPR036928">
    <property type="entry name" value="AS_sf"/>
</dbReference>
<evidence type="ECO:0000256" key="1">
    <source>
        <dbReference type="SAM" id="SignalP"/>
    </source>
</evidence>
<feature type="chain" id="PRO_5013184158" description="Amidase domain-containing protein" evidence="1">
    <location>
        <begin position="32"/>
        <end position="494"/>
    </location>
</feature>
<reference evidence="4" key="1">
    <citation type="journal article" date="2017" name="Nat. Microbiol.">
        <title>Global analysis of biosynthetic gene clusters reveals vast potential of secondary metabolite production in Penicillium species.</title>
        <authorList>
            <person name="Nielsen J.C."/>
            <person name="Grijseels S."/>
            <person name="Prigent S."/>
            <person name="Ji B."/>
            <person name="Dainat J."/>
            <person name="Nielsen K.F."/>
            <person name="Frisvad J.C."/>
            <person name="Workman M."/>
            <person name="Nielsen J."/>
        </authorList>
    </citation>
    <scope>NUCLEOTIDE SEQUENCE [LARGE SCALE GENOMIC DNA]</scope>
    <source>
        <strain evidence="4">IBT 29525</strain>
    </source>
</reference>
<gene>
    <name evidence="3" type="ORF">PENSOL_c021G08973</name>
</gene>
<dbReference type="Pfam" id="PF01425">
    <property type="entry name" value="Amidase"/>
    <property type="match status" value="1"/>
</dbReference>
<accession>A0A1V6R1D3</accession>
<evidence type="ECO:0000313" key="3">
    <source>
        <dbReference type="EMBL" id="OQD95253.1"/>
    </source>
</evidence>
<keyword evidence="4" id="KW-1185">Reference proteome</keyword>
<proteinExistence type="predicted"/>
<dbReference type="EMBL" id="MDYO01000021">
    <property type="protein sequence ID" value="OQD95253.1"/>
    <property type="molecule type" value="Genomic_DNA"/>
</dbReference>
<dbReference type="InterPro" id="IPR023631">
    <property type="entry name" value="Amidase_dom"/>
</dbReference>
<dbReference type="STRING" id="60172.A0A1V6R1D3"/>
<dbReference type="Gene3D" id="3.90.1300.10">
    <property type="entry name" value="Amidase signature (AS) domain"/>
    <property type="match status" value="1"/>
</dbReference>
<comment type="caution">
    <text evidence="3">The sequence shown here is derived from an EMBL/GenBank/DDBJ whole genome shotgun (WGS) entry which is preliminary data.</text>
</comment>
<dbReference type="SUPFAM" id="SSF75304">
    <property type="entry name" value="Amidase signature (AS) enzymes"/>
    <property type="match status" value="1"/>
</dbReference>
<sequence>MALLTRYWLQKVLFLLLPILIGTLVTRRTTSAPDCLPLHDQSIQTLQDFLQNGTLTSEELVQIYLHRIEESTAAFHPVAEINPRALEIARQLDVERRVSGPRSPLHGLPVLVKDSISAHGMNNTAGSLCLVGSKTHKEASVISRFRNAGAIILGKANMSQWGNSRSSPKSQSNGWSAWGGQTLGAFYPNQDPRGSSSGSAVAMSLDLASFTVGVETVGSMICPASRNNVVGIKTTSGLVARDNVIVTKMRGSIGPFAKTIRDAAIALSVMAGKSPEDPTSQEIPFESIPDYEKLAGWRIFVQSDSLFHNMPSRTHLKDFEIVISSFRAHGATIIDDVNYSSYDRINGPSAPQQYVGPAEYKLDMAHYFRGLEINPFNIQNIEDMISCTKSIPAEYYPSRDISYWDTVRKAEDVLSEKVVAGIKEMRYLGGAAGIDQVLDASGADAIILPSIICADVPGLVGYPIITVPMGFSLSDTPVTLNERGNLVWDGPNIP</sequence>
<dbReference type="PANTHER" id="PTHR42678">
    <property type="entry name" value="AMIDASE"/>
    <property type="match status" value="1"/>
</dbReference>
<feature type="signal peptide" evidence="1">
    <location>
        <begin position="1"/>
        <end position="31"/>
    </location>
</feature>
<name>A0A1V6R1D3_9EURO</name>